<dbReference type="SUPFAM" id="SSF55277">
    <property type="entry name" value="GYF domain"/>
    <property type="match status" value="1"/>
</dbReference>
<feature type="domain" description="GYF" evidence="1">
    <location>
        <begin position="72"/>
        <end position="120"/>
    </location>
</feature>
<dbReference type="InterPro" id="IPR003169">
    <property type="entry name" value="GYF"/>
</dbReference>
<proteinExistence type="predicted"/>
<sequence length="167" mass="19864">MNQENCYNKKELLSLFADLNWFMYFQKGEGATTETILQPVCFTISKGLSKDLSKDSPTDLSTESLKNEEKKETQWFYLDMEFKVQGPFEQKEMRDWFLDDFFPPYLFISREQDLIFSPLNQVYPYEKTTFLPDSIPQFPDYQTQIGSFPSQISWYTQKKLIQIFGQK</sequence>
<dbReference type="OrthoDB" id="48509at2759"/>
<dbReference type="SMART" id="SM00444">
    <property type="entry name" value="GYF"/>
    <property type="match status" value="1"/>
</dbReference>
<dbReference type="InterPro" id="IPR035445">
    <property type="entry name" value="GYF-like_dom_sf"/>
</dbReference>
<evidence type="ECO:0000313" key="3">
    <source>
        <dbReference type="Proteomes" id="UP001149090"/>
    </source>
</evidence>
<keyword evidence="3" id="KW-1185">Reference proteome</keyword>
<evidence type="ECO:0000313" key="2">
    <source>
        <dbReference type="EMBL" id="KAJ5073761.1"/>
    </source>
</evidence>
<evidence type="ECO:0000259" key="1">
    <source>
        <dbReference type="PROSITE" id="PS50829"/>
    </source>
</evidence>
<reference evidence="2" key="1">
    <citation type="submission" date="2022-10" db="EMBL/GenBank/DDBJ databases">
        <title>Novel sulphate-reducing endosymbionts in the free-living metamonad Anaeramoeba.</title>
        <authorList>
            <person name="Jerlstrom-Hultqvist J."/>
            <person name="Cepicka I."/>
            <person name="Gallot-Lavallee L."/>
            <person name="Salas-Leiva D."/>
            <person name="Curtis B.A."/>
            <person name="Zahonova K."/>
            <person name="Pipaliya S."/>
            <person name="Dacks J."/>
            <person name="Roger A.J."/>
        </authorList>
    </citation>
    <scope>NUCLEOTIDE SEQUENCE</scope>
    <source>
        <strain evidence="2">BMAN</strain>
    </source>
</reference>
<protein>
    <submittedName>
        <fullName evidence="2">Gigyf family protein</fullName>
    </submittedName>
</protein>
<name>A0A9Q0LI33_ANAIG</name>
<accession>A0A9Q0LI33</accession>
<organism evidence="2 3">
    <name type="scientific">Anaeramoeba ignava</name>
    <name type="common">Anaerobic marine amoeba</name>
    <dbReference type="NCBI Taxonomy" id="1746090"/>
    <lineage>
        <taxon>Eukaryota</taxon>
        <taxon>Metamonada</taxon>
        <taxon>Anaeramoebidae</taxon>
        <taxon>Anaeramoeba</taxon>
    </lineage>
</organism>
<dbReference type="AlphaFoldDB" id="A0A9Q0LI33"/>
<dbReference type="EMBL" id="JAPDFW010000072">
    <property type="protein sequence ID" value="KAJ5073761.1"/>
    <property type="molecule type" value="Genomic_DNA"/>
</dbReference>
<dbReference type="Pfam" id="PF02213">
    <property type="entry name" value="GYF"/>
    <property type="match status" value="1"/>
</dbReference>
<dbReference type="Gene3D" id="3.30.1490.40">
    <property type="match status" value="1"/>
</dbReference>
<dbReference type="Proteomes" id="UP001149090">
    <property type="component" value="Unassembled WGS sequence"/>
</dbReference>
<gene>
    <name evidence="2" type="ORF">M0811_08325</name>
</gene>
<comment type="caution">
    <text evidence="2">The sequence shown here is derived from an EMBL/GenBank/DDBJ whole genome shotgun (WGS) entry which is preliminary data.</text>
</comment>
<dbReference type="PROSITE" id="PS50829">
    <property type="entry name" value="GYF"/>
    <property type="match status" value="1"/>
</dbReference>